<accession>A0A4S2MHT3</accession>
<dbReference type="Proteomes" id="UP000298138">
    <property type="component" value="Unassembled WGS sequence"/>
</dbReference>
<keyword evidence="3" id="KW-1185">Reference proteome</keyword>
<dbReference type="EMBL" id="ML220184">
    <property type="protein sequence ID" value="TGZ76323.1"/>
    <property type="molecule type" value="Genomic_DNA"/>
</dbReference>
<organism evidence="2 3">
    <name type="scientific">Ascodesmis nigricans</name>
    <dbReference type="NCBI Taxonomy" id="341454"/>
    <lineage>
        <taxon>Eukaryota</taxon>
        <taxon>Fungi</taxon>
        <taxon>Dikarya</taxon>
        <taxon>Ascomycota</taxon>
        <taxon>Pezizomycotina</taxon>
        <taxon>Pezizomycetes</taxon>
        <taxon>Pezizales</taxon>
        <taxon>Ascodesmidaceae</taxon>
        <taxon>Ascodesmis</taxon>
    </lineage>
</organism>
<evidence type="ECO:0000256" key="1">
    <source>
        <dbReference type="SAM" id="MobiDB-lite"/>
    </source>
</evidence>
<evidence type="ECO:0000313" key="3">
    <source>
        <dbReference type="Proteomes" id="UP000298138"/>
    </source>
</evidence>
<name>A0A4S2MHT3_9PEZI</name>
<reference evidence="2 3" key="1">
    <citation type="submission" date="2019-04" db="EMBL/GenBank/DDBJ databases">
        <title>Comparative genomics and transcriptomics to analyze fruiting body development in filamentous ascomycetes.</title>
        <authorList>
            <consortium name="DOE Joint Genome Institute"/>
            <person name="Lutkenhaus R."/>
            <person name="Traeger S."/>
            <person name="Breuer J."/>
            <person name="Kuo A."/>
            <person name="Lipzen A."/>
            <person name="Pangilinan J."/>
            <person name="Dilworth D."/>
            <person name="Sandor L."/>
            <person name="Poggeler S."/>
            <person name="Barry K."/>
            <person name="Grigoriev I.V."/>
            <person name="Nowrousian M."/>
        </authorList>
    </citation>
    <scope>NUCLEOTIDE SEQUENCE [LARGE SCALE GENOMIC DNA]</scope>
    <source>
        <strain evidence="2 3">CBS 389.68</strain>
    </source>
</reference>
<dbReference type="InParanoid" id="A0A4S2MHT3"/>
<feature type="region of interest" description="Disordered" evidence="1">
    <location>
        <begin position="123"/>
        <end position="144"/>
    </location>
</feature>
<sequence>MKEDARSQKHLEQQIREYLYNLKEVNNELEDDILFATEAARENTEPEENQQHQQQIEELAELQGRIEISRGILTDLKENVKANTTTTRQAQELIEREKKLYQQKSETTYRIVFEKGIKMSRPPSVASNVERRRSPSPAGSDYGKIDIRIRQPPQFTGTYPDNTSTAFDTWRDEVEDYFIIKKIPTAHQFIAIRYYLLGRA</sequence>
<dbReference type="AlphaFoldDB" id="A0A4S2MHT3"/>
<evidence type="ECO:0000313" key="2">
    <source>
        <dbReference type="EMBL" id="TGZ76323.1"/>
    </source>
</evidence>
<proteinExistence type="predicted"/>
<protein>
    <submittedName>
        <fullName evidence="2">Uncharacterized protein</fullName>
    </submittedName>
</protein>
<gene>
    <name evidence="2" type="ORF">EX30DRAFT_352706</name>
</gene>